<keyword evidence="2" id="KW-1185">Reference proteome</keyword>
<gene>
    <name evidence="3" type="primary">LOC121101172</name>
</gene>
<dbReference type="KEGG" id="umr:121101172"/>
<proteinExistence type="predicted"/>
<evidence type="ECO:0000313" key="2">
    <source>
        <dbReference type="Proteomes" id="UP000261680"/>
    </source>
</evidence>
<name>A0A8M1FGA1_URSMA</name>
<dbReference type="GeneID" id="121101172"/>
<evidence type="ECO:0000313" key="3">
    <source>
        <dbReference type="RefSeq" id="XP_040479704.1"/>
    </source>
</evidence>
<dbReference type="AlphaFoldDB" id="A0A8M1FGA1"/>
<accession>A0A8M1FGA1</accession>
<protein>
    <submittedName>
        <fullName evidence="3">Collagen alpha-1(III) chain-like</fullName>
    </submittedName>
</protein>
<feature type="region of interest" description="Disordered" evidence="1">
    <location>
        <begin position="1"/>
        <end position="166"/>
    </location>
</feature>
<feature type="compositionally biased region" description="Low complexity" evidence="1">
    <location>
        <begin position="74"/>
        <end position="83"/>
    </location>
</feature>
<reference evidence="3" key="1">
    <citation type="submission" date="2025-08" db="UniProtKB">
        <authorList>
            <consortium name="RefSeq"/>
        </authorList>
    </citation>
    <scope>IDENTIFICATION</scope>
    <source>
        <tissue evidence="3">Whole blood</tissue>
    </source>
</reference>
<dbReference type="Proteomes" id="UP000261680">
    <property type="component" value="Unplaced"/>
</dbReference>
<sequence>MEGLAPVFLSSPSCPPSPRAVRGRPGWPGPAAAQRSGPRGAQPRLGARPPPHRDRGGQSRARCSAPGRGGGRWGASAGSLGPRSGRGLGAPGCAHALSSRAPAGLPPPRASAPHPLLQPAPRSGAHGHPSPEEARFAPRPARQKYVACSPKDMYRSDRSAACVARN</sequence>
<organism evidence="2 3">
    <name type="scientific">Ursus maritimus</name>
    <name type="common">Polar bear</name>
    <name type="synonym">Thalarctos maritimus</name>
    <dbReference type="NCBI Taxonomy" id="29073"/>
    <lineage>
        <taxon>Eukaryota</taxon>
        <taxon>Metazoa</taxon>
        <taxon>Chordata</taxon>
        <taxon>Craniata</taxon>
        <taxon>Vertebrata</taxon>
        <taxon>Euteleostomi</taxon>
        <taxon>Mammalia</taxon>
        <taxon>Eutheria</taxon>
        <taxon>Laurasiatheria</taxon>
        <taxon>Carnivora</taxon>
        <taxon>Caniformia</taxon>
        <taxon>Ursidae</taxon>
        <taxon>Ursus</taxon>
    </lineage>
</organism>
<dbReference type="RefSeq" id="XP_040479704.1">
    <property type="nucleotide sequence ID" value="XM_040623770.1"/>
</dbReference>
<evidence type="ECO:0000256" key="1">
    <source>
        <dbReference type="SAM" id="MobiDB-lite"/>
    </source>
</evidence>